<dbReference type="AlphaFoldDB" id="A0A173N062"/>
<keyword evidence="1" id="KW-0732">Signal</keyword>
<name>A0A173N062_CLOCL</name>
<feature type="chain" id="PRO_5038740746" evidence="1">
    <location>
        <begin position="27"/>
        <end position="692"/>
    </location>
</feature>
<dbReference type="Gene3D" id="2.60.40.710">
    <property type="entry name" value="Endoglucanase-like"/>
    <property type="match status" value="1"/>
</dbReference>
<dbReference type="InterPro" id="IPR003386">
    <property type="entry name" value="LACT/PDAT_acylTrfase"/>
</dbReference>
<dbReference type="SUPFAM" id="SSF49384">
    <property type="entry name" value="Carbohydrate-binding domain"/>
    <property type="match status" value="1"/>
</dbReference>
<evidence type="ECO:0000256" key="1">
    <source>
        <dbReference type="SAM" id="SignalP"/>
    </source>
</evidence>
<dbReference type="InterPro" id="IPR008965">
    <property type="entry name" value="CBM2/CBM3_carb-bd_dom_sf"/>
</dbReference>
<dbReference type="GO" id="GO:0006629">
    <property type="term" value="P:lipid metabolic process"/>
    <property type="evidence" value="ECO:0007669"/>
    <property type="project" value="InterPro"/>
</dbReference>
<proteinExistence type="predicted"/>
<dbReference type="GO" id="GO:0030248">
    <property type="term" value="F:cellulose binding"/>
    <property type="evidence" value="ECO:0007669"/>
    <property type="project" value="InterPro"/>
</dbReference>
<gene>
    <name evidence="3" type="primary">Lip2</name>
</gene>
<dbReference type="InterPro" id="IPR036966">
    <property type="entry name" value="CBM3_sf"/>
</dbReference>
<dbReference type="GO" id="GO:0005975">
    <property type="term" value="P:carbohydrate metabolic process"/>
    <property type="evidence" value="ECO:0007669"/>
    <property type="project" value="InterPro"/>
</dbReference>
<dbReference type="GO" id="GO:0008374">
    <property type="term" value="F:O-acyltransferase activity"/>
    <property type="evidence" value="ECO:0007669"/>
    <property type="project" value="InterPro"/>
</dbReference>
<dbReference type="SUPFAM" id="SSF53474">
    <property type="entry name" value="alpha/beta-Hydrolases"/>
    <property type="match status" value="1"/>
</dbReference>
<feature type="signal peptide" evidence="1">
    <location>
        <begin position="1"/>
        <end position="26"/>
    </location>
</feature>
<dbReference type="Gene3D" id="3.40.50.1820">
    <property type="entry name" value="alpha/beta hydrolase"/>
    <property type="match status" value="1"/>
</dbReference>
<dbReference type="EMBL" id="AB499164">
    <property type="protein sequence ID" value="BAV13063.1"/>
    <property type="molecule type" value="Genomic_DNA"/>
</dbReference>
<dbReference type="PANTHER" id="PTHR11440">
    <property type="entry name" value="LECITHIN-CHOLESTEROL ACYLTRANSFERASE-RELATED"/>
    <property type="match status" value="1"/>
</dbReference>
<dbReference type="SMART" id="SM01067">
    <property type="entry name" value="CBM_3"/>
    <property type="match status" value="1"/>
</dbReference>
<sequence>MKKKVCLLTLVFAIAITNLFSTIASAAGATTKRQAVLVIPGIMGSNLVDSDGDTVWVTDEWIAGSKQLYYLLNGTISCTSSGFSSETIIPKLGTNEYGAKDTYKDLVNRLKGEFQNDYDVIFAAYDWRVDNTRSAMELKKTIDNYDNVIIVAHSMGGLVTSRYLQMYGGSKVDKVITLGTPYWGAVSAAETMYTGEVSVLPDIVRGAMSGTMRDLVTNYPSMHQLLPNTYYTNKSNWLTTEKRVYEKWYDYVWPRTKDILNNTADTQQFYKDNFNSSLVTVATNFHNSLYSSTAPIKLVDNTVIVGNGVNTVTSVKLATNSILGIKSRLSVPKYTTSGDGTVPFLSATIGNGVNYIQRNGIDHTGLVKDPTTLTMVVDSIRGAIASKASVVRSAVSAQGSPIDYKLTFAGDLNFQAIKDNTVVSSIDKLPMEDQNYYNVKDAKEVKIDNIGTVGEDNAYLATFTQAGYTFKFKSNKDQKIDFAVGPNNLIFGFDNINLNEGADVYVNMTSQENISAAIDNNADGVVDSVVNPTIKDLSEDITANDLVVYSSDRNAYNKLDNSLYPQMKVKNVSNKTINLSDLELRYFFNNDGNDNNKFECDWAGLNNGTINASVKSDFVSNENGDTMLTIGFVNDGKVLMPGQEIEVQGRIHNDKWSIYNKSNDYSFSGQAYTVNSKVVLYAKDLLIFGVTP</sequence>
<dbReference type="Pfam" id="PF02450">
    <property type="entry name" value="LCAT"/>
    <property type="match status" value="1"/>
</dbReference>
<dbReference type="InterPro" id="IPR001956">
    <property type="entry name" value="CBM3"/>
</dbReference>
<evidence type="ECO:0000259" key="2">
    <source>
        <dbReference type="PROSITE" id="PS51172"/>
    </source>
</evidence>
<dbReference type="InterPro" id="IPR029058">
    <property type="entry name" value="AB_hydrolase_fold"/>
</dbReference>
<accession>A0A173N062</accession>
<protein>
    <submittedName>
        <fullName evidence="3">Lipase and esterase</fullName>
    </submittedName>
</protein>
<organism evidence="3">
    <name type="scientific">Clostridium cellulovorans</name>
    <dbReference type="NCBI Taxonomy" id="1493"/>
    <lineage>
        <taxon>Bacteria</taxon>
        <taxon>Bacillati</taxon>
        <taxon>Bacillota</taxon>
        <taxon>Clostridia</taxon>
        <taxon>Eubacteriales</taxon>
        <taxon>Clostridiaceae</taxon>
        <taxon>Clostridium</taxon>
    </lineage>
</organism>
<feature type="domain" description="CBM3" evidence="2">
    <location>
        <begin position="543"/>
        <end position="692"/>
    </location>
</feature>
<dbReference type="Pfam" id="PF00942">
    <property type="entry name" value="CBM_3"/>
    <property type="match status" value="1"/>
</dbReference>
<dbReference type="PROSITE" id="PS51172">
    <property type="entry name" value="CBM3"/>
    <property type="match status" value="1"/>
</dbReference>
<reference evidence="3" key="1">
    <citation type="submission" date="2009-04" db="EMBL/GenBank/DDBJ databases">
        <title>Clostridium cellulovorans cellulosomal and noncellulosomal genes.</title>
        <authorList>
            <person name="Tamaru Y."/>
        </authorList>
    </citation>
    <scope>NUCLEOTIDE SEQUENCE</scope>
</reference>
<evidence type="ECO:0000313" key="3">
    <source>
        <dbReference type="EMBL" id="BAV13063.1"/>
    </source>
</evidence>